<protein>
    <submittedName>
        <fullName evidence="1">Uncharacterized protein</fullName>
    </submittedName>
</protein>
<dbReference type="PANTHER" id="PTHR33710">
    <property type="entry name" value="BNAC02G09200D PROTEIN"/>
    <property type="match status" value="1"/>
</dbReference>
<reference evidence="1" key="1">
    <citation type="submission" date="2018-11" db="EMBL/GenBank/DDBJ databases">
        <authorList>
            <person name="Grassa J C."/>
        </authorList>
    </citation>
    <scope>NUCLEOTIDE SEQUENCE [LARGE SCALE GENOMIC DNA]</scope>
</reference>
<accession>A0A803QCS0</accession>
<sequence>MEAVADEDSTQIRDCFDLDLSTEPKSQTKLDRAKFVEDDDNGQEKAFCITFIYGFNTLDERKSLWTDVLSLKLPMKPWILLHDFNDVFNLEDKTRGNPIQYSDLLDSSQCLAQAHVETLNKTSSTFTWTNYQDSFSRIYSKIDHAFVNDDWGNLFPNSTAHFGWEVISYHYSCVINAKAAVNIGVKPF</sequence>
<dbReference type="EMBL" id="UZAU01000694">
    <property type="status" value="NOT_ANNOTATED_CDS"/>
    <property type="molecule type" value="Genomic_DNA"/>
</dbReference>
<proteinExistence type="predicted"/>
<name>A0A803QCS0_CANSA</name>
<dbReference type="Proteomes" id="UP000596661">
    <property type="component" value="Chromosome 8"/>
</dbReference>
<evidence type="ECO:0000313" key="1">
    <source>
        <dbReference type="EnsemblPlants" id="cds.evm.model.08.910"/>
    </source>
</evidence>
<organism evidence="1 2">
    <name type="scientific">Cannabis sativa</name>
    <name type="common">Hemp</name>
    <name type="synonym">Marijuana</name>
    <dbReference type="NCBI Taxonomy" id="3483"/>
    <lineage>
        <taxon>Eukaryota</taxon>
        <taxon>Viridiplantae</taxon>
        <taxon>Streptophyta</taxon>
        <taxon>Embryophyta</taxon>
        <taxon>Tracheophyta</taxon>
        <taxon>Spermatophyta</taxon>
        <taxon>Magnoliopsida</taxon>
        <taxon>eudicotyledons</taxon>
        <taxon>Gunneridae</taxon>
        <taxon>Pentapetalae</taxon>
        <taxon>rosids</taxon>
        <taxon>fabids</taxon>
        <taxon>Rosales</taxon>
        <taxon>Cannabaceae</taxon>
        <taxon>Cannabis</taxon>
    </lineage>
</organism>
<keyword evidence="2" id="KW-1185">Reference proteome</keyword>
<dbReference type="EnsemblPlants" id="evm.model.08.910">
    <property type="protein sequence ID" value="cds.evm.model.08.910"/>
    <property type="gene ID" value="evm.TU.08.910"/>
</dbReference>
<dbReference type="Gramene" id="evm.model.08.910">
    <property type="protein sequence ID" value="cds.evm.model.08.910"/>
    <property type="gene ID" value="evm.TU.08.910"/>
</dbReference>
<dbReference type="InterPro" id="IPR036691">
    <property type="entry name" value="Endo/exonu/phosph_ase_sf"/>
</dbReference>
<dbReference type="Gene3D" id="3.60.10.10">
    <property type="entry name" value="Endonuclease/exonuclease/phosphatase"/>
    <property type="match status" value="1"/>
</dbReference>
<reference evidence="1" key="2">
    <citation type="submission" date="2021-03" db="UniProtKB">
        <authorList>
            <consortium name="EnsemblPlants"/>
        </authorList>
    </citation>
    <scope>IDENTIFICATION</scope>
</reference>
<dbReference type="PANTHER" id="PTHR33710:SF71">
    <property type="entry name" value="ENDONUCLEASE_EXONUCLEASE_PHOSPHATASE DOMAIN-CONTAINING PROTEIN"/>
    <property type="match status" value="1"/>
</dbReference>
<dbReference type="AlphaFoldDB" id="A0A803QCS0"/>
<dbReference type="SUPFAM" id="SSF56219">
    <property type="entry name" value="DNase I-like"/>
    <property type="match status" value="1"/>
</dbReference>
<evidence type="ECO:0000313" key="2">
    <source>
        <dbReference type="Proteomes" id="UP000596661"/>
    </source>
</evidence>